<dbReference type="InterPro" id="IPR038657">
    <property type="entry name" value="Ribosomal_bL19_sf"/>
</dbReference>
<reference evidence="5 6" key="1">
    <citation type="submission" date="2019-06" db="EMBL/GenBank/DDBJ databases">
        <title>A chromosomal-level reference genome of Carpinus fangiana (Coryloideae, Betulaceae).</title>
        <authorList>
            <person name="Yang X."/>
            <person name="Wang Z."/>
            <person name="Zhang L."/>
            <person name="Hao G."/>
            <person name="Liu J."/>
            <person name="Yang Y."/>
        </authorList>
    </citation>
    <scope>NUCLEOTIDE SEQUENCE [LARGE SCALE GENOMIC DNA]</scope>
    <source>
        <strain evidence="5">Cfa_2016G</strain>
        <tissue evidence="5">Leaf</tissue>
    </source>
</reference>
<dbReference type="InterPro" id="IPR001857">
    <property type="entry name" value="Ribosomal_bL19"/>
</dbReference>
<dbReference type="PANTHER" id="PTHR15680:SF9">
    <property type="entry name" value="LARGE RIBOSOMAL SUBUNIT PROTEIN BL19M"/>
    <property type="match status" value="1"/>
</dbReference>
<dbReference type="Pfam" id="PF01245">
    <property type="entry name" value="Ribosomal_L19"/>
    <property type="match status" value="1"/>
</dbReference>
<feature type="region of interest" description="Disordered" evidence="4">
    <location>
        <begin position="400"/>
        <end position="436"/>
    </location>
</feature>
<dbReference type="SUPFAM" id="SSF50104">
    <property type="entry name" value="Translation proteins SH3-like domain"/>
    <property type="match status" value="1"/>
</dbReference>
<keyword evidence="2" id="KW-0689">Ribosomal protein</keyword>
<dbReference type="AlphaFoldDB" id="A0A5N6L0N3"/>
<dbReference type="FunFam" id="2.30.30.790:FF:000007">
    <property type="entry name" value="Mitochondrial ribosomal protein, putative"/>
    <property type="match status" value="1"/>
</dbReference>
<dbReference type="GO" id="GO:0006412">
    <property type="term" value="P:translation"/>
    <property type="evidence" value="ECO:0007669"/>
    <property type="project" value="InterPro"/>
</dbReference>
<evidence type="ECO:0000256" key="4">
    <source>
        <dbReference type="SAM" id="MobiDB-lite"/>
    </source>
</evidence>
<gene>
    <name evidence="5" type="ORF">FH972_024479</name>
</gene>
<evidence type="ECO:0000313" key="5">
    <source>
        <dbReference type="EMBL" id="KAB8360744.1"/>
    </source>
</evidence>
<evidence type="ECO:0000256" key="1">
    <source>
        <dbReference type="ARBA" id="ARBA00005781"/>
    </source>
</evidence>
<accession>A0A5N6L0N3</accession>
<comment type="caution">
    <text evidence="5">The sequence shown here is derived from an EMBL/GenBank/DDBJ whole genome shotgun (WGS) entry which is preliminary data.</text>
</comment>
<proteinExistence type="inferred from homology"/>
<dbReference type="Gene3D" id="2.30.30.790">
    <property type="match status" value="1"/>
</dbReference>
<dbReference type="GO" id="GO:0003735">
    <property type="term" value="F:structural constituent of ribosome"/>
    <property type="evidence" value="ECO:0007669"/>
    <property type="project" value="InterPro"/>
</dbReference>
<feature type="compositionally biased region" description="Low complexity" evidence="4">
    <location>
        <begin position="411"/>
        <end position="426"/>
    </location>
</feature>
<dbReference type="PANTHER" id="PTHR15680">
    <property type="entry name" value="RIBOSOMAL PROTEIN L19"/>
    <property type="match status" value="1"/>
</dbReference>
<comment type="similarity">
    <text evidence="1">Belongs to the bacterial ribosomal protein bL19 family.</text>
</comment>
<dbReference type="OrthoDB" id="4726at2759"/>
<evidence type="ECO:0000313" key="6">
    <source>
        <dbReference type="Proteomes" id="UP000327013"/>
    </source>
</evidence>
<evidence type="ECO:0000256" key="2">
    <source>
        <dbReference type="ARBA" id="ARBA00022980"/>
    </source>
</evidence>
<name>A0A5N6L0N3_9ROSI</name>
<protein>
    <submittedName>
        <fullName evidence="5">Uncharacterized protein</fullName>
    </submittedName>
</protein>
<keyword evidence="6" id="KW-1185">Reference proteome</keyword>
<keyword evidence="3" id="KW-0687">Ribonucleoprotein</keyword>
<dbReference type="EMBL" id="VIBQ01000017">
    <property type="protein sequence ID" value="KAB8360744.1"/>
    <property type="molecule type" value="Genomic_DNA"/>
</dbReference>
<dbReference type="Proteomes" id="UP000327013">
    <property type="component" value="Unassembled WGS sequence"/>
</dbReference>
<dbReference type="GO" id="GO:0005762">
    <property type="term" value="C:mitochondrial large ribosomal subunit"/>
    <property type="evidence" value="ECO:0007669"/>
    <property type="project" value="TreeGrafter"/>
</dbReference>
<evidence type="ECO:0000256" key="3">
    <source>
        <dbReference type="ARBA" id="ARBA00023274"/>
    </source>
</evidence>
<organism evidence="5 6">
    <name type="scientific">Carpinus fangiana</name>
    <dbReference type="NCBI Taxonomy" id="176857"/>
    <lineage>
        <taxon>Eukaryota</taxon>
        <taxon>Viridiplantae</taxon>
        <taxon>Streptophyta</taxon>
        <taxon>Embryophyta</taxon>
        <taxon>Tracheophyta</taxon>
        <taxon>Spermatophyta</taxon>
        <taxon>Magnoliopsida</taxon>
        <taxon>eudicotyledons</taxon>
        <taxon>Gunneridae</taxon>
        <taxon>Pentapetalae</taxon>
        <taxon>rosids</taxon>
        <taxon>fabids</taxon>
        <taxon>Fagales</taxon>
        <taxon>Betulaceae</taxon>
        <taxon>Carpinus</taxon>
    </lineage>
</organism>
<sequence length="451" mass="50175">MNISTSAAGSCRTPQAAVVHFLATTIDFTINQHNPMVVHHLARRPFGRIRLPYRPIQDAINAKCRGLSSSSRLQGVLGVDRIDLREQRKVEEAARQGKKIHKSIANFNKPPHDDETVKGPPPVYRAPPSARAYCKDPIATLTAMQLAELDPNGSRQRLFAESNPESAKVGDILLVRQRNGDPFAGVCLNIKKNGIDTAILLRNQLTRVGVEMWYKIYSPNVTGVEVVQRRQKRARRARLYYMRYGFLISISSRRFARSFAQAHPTNPLIGNRSTTLVLLKTLSINTCGKGKHCVLDEKEREEMPMQARENTRKASDNSAFTIVLYSICWTWRCENMILVEVHRPSRSSSGVKRKHSHADLVVDQPAPSIATRSIVVVFFTCRSPRLFACDCSPNINTAFGPQNRPGGLARSKASSTKTLTTATSAPAPAPLGQHHPGRPWDPHCICLNTAH</sequence>
<dbReference type="InterPro" id="IPR008991">
    <property type="entry name" value="Translation_prot_SH3-like_sf"/>
</dbReference>